<keyword evidence="6" id="KW-1185">Reference proteome</keyword>
<gene>
    <name evidence="5" type="ORF">OMP40_12090</name>
</gene>
<dbReference type="SUPFAM" id="SSF46689">
    <property type="entry name" value="Homeodomain-like"/>
    <property type="match status" value="2"/>
</dbReference>
<dbReference type="Gene3D" id="1.10.10.60">
    <property type="entry name" value="Homeodomain-like"/>
    <property type="match status" value="2"/>
</dbReference>
<sequence length="374" mass="41637">MLELLLSGDEARASLDQLAALSFSARQHRLALIRFAPERARTLLSAETAFEDESGPYASLVLPVEPGLWAMLAVSRERSEGADFLGWTMNALRRGGEACRALGVPTVQALSDQRGDLLLLPRALAECRRLLDAAFYAPPGEPVATRDETAPGEYPPDRLDALLRDCRAAMERHDYAAAGEALLRWADEAAAHRPAPARLRLMGAALAGCLHDGTVRLREGTEAPLRQRLQQRIAAAGHMTELRAAVEEAAELLRETPPPAPAIRSEIREALRLVETQYSEELDLQTAARHVSLSPSWFGALFRQETGQSFSDYLQDYRLERARELLLRTDLKIYEVAAGVGIPNSRYFSRLFADKYETSPQEYRARMRESRCRT</sequence>
<proteinExistence type="predicted"/>
<protein>
    <submittedName>
        <fullName evidence="5">Helix-turn-helix transcriptional regulator</fullName>
    </submittedName>
</protein>
<keyword evidence="1" id="KW-0805">Transcription regulation</keyword>
<comment type="caution">
    <text evidence="5">The sequence shown here is derived from an EMBL/GenBank/DDBJ whole genome shotgun (WGS) entry which is preliminary data.</text>
</comment>
<feature type="domain" description="HTH araC/xylS-type" evidence="4">
    <location>
        <begin position="268"/>
        <end position="366"/>
    </location>
</feature>
<evidence type="ECO:0000313" key="5">
    <source>
        <dbReference type="EMBL" id="MDG0810006.1"/>
    </source>
</evidence>
<keyword evidence="3" id="KW-0804">Transcription</keyword>
<evidence type="ECO:0000313" key="6">
    <source>
        <dbReference type="Proteomes" id="UP001153404"/>
    </source>
</evidence>
<dbReference type="RefSeq" id="WP_277531614.1">
    <property type="nucleotide sequence ID" value="NZ_JAPDIA010000003.1"/>
</dbReference>
<dbReference type="SMART" id="SM00342">
    <property type="entry name" value="HTH_ARAC"/>
    <property type="match status" value="1"/>
</dbReference>
<accession>A0A9X4KRW5</accession>
<keyword evidence="2" id="KW-0238">DNA-binding</keyword>
<dbReference type="PANTHER" id="PTHR43280:SF2">
    <property type="entry name" value="HTH-TYPE TRANSCRIPTIONAL REGULATOR EXSA"/>
    <property type="match status" value="1"/>
</dbReference>
<evidence type="ECO:0000259" key="4">
    <source>
        <dbReference type="PROSITE" id="PS01124"/>
    </source>
</evidence>
<organism evidence="5 6">
    <name type="scientific">Cohnella rhizosphaerae</name>
    <dbReference type="NCBI Taxonomy" id="1457232"/>
    <lineage>
        <taxon>Bacteria</taxon>
        <taxon>Bacillati</taxon>
        <taxon>Bacillota</taxon>
        <taxon>Bacilli</taxon>
        <taxon>Bacillales</taxon>
        <taxon>Paenibacillaceae</taxon>
        <taxon>Cohnella</taxon>
    </lineage>
</organism>
<dbReference type="InterPro" id="IPR018062">
    <property type="entry name" value="HTH_AraC-typ_CS"/>
</dbReference>
<name>A0A9X4KRW5_9BACL</name>
<dbReference type="GO" id="GO:0043565">
    <property type="term" value="F:sequence-specific DNA binding"/>
    <property type="evidence" value="ECO:0007669"/>
    <property type="project" value="InterPro"/>
</dbReference>
<evidence type="ECO:0000256" key="1">
    <source>
        <dbReference type="ARBA" id="ARBA00023015"/>
    </source>
</evidence>
<dbReference type="PROSITE" id="PS00041">
    <property type="entry name" value="HTH_ARAC_FAMILY_1"/>
    <property type="match status" value="1"/>
</dbReference>
<evidence type="ECO:0000256" key="3">
    <source>
        <dbReference type="ARBA" id="ARBA00023163"/>
    </source>
</evidence>
<dbReference type="EMBL" id="JAPDIA010000003">
    <property type="protein sequence ID" value="MDG0810006.1"/>
    <property type="molecule type" value="Genomic_DNA"/>
</dbReference>
<reference evidence="5" key="1">
    <citation type="submission" date="2022-10" db="EMBL/GenBank/DDBJ databases">
        <title>Comparative genomic analysis of Cohnella hashimotonis sp. nov., isolated from the International Space Station.</title>
        <authorList>
            <person name="Simpson A."/>
            <person name="Venkateswaran K."/>
        </authorList>
    </citation>
    <scope>NUCLEOTIDE SEQUENCE</scope>
    <source>
        <strain evidence="5">DSM 28161</strain>
    </source>
</reference>
<dbReference type="PROSITE" id="PS01124">
    <property type="entry name" value="HTH_ARAC_FAMILY_2"/>
    <property type="match status" value="1"/>
</dbReference>
<dbReference type="InterPro" id="IPR018060">
    <property type="entry name" value="HTH_AraC"/>
</dbReference>
<dbReference type="InterPro" id="IPR009057">
    <property type="entry name" value="Homeodomain-like_sf"/>
</dbReference>
<dbReference type="Proteomes" id="UP001153404">
    <property type="component" value="Unassembled WGS sequence"/>
</dbReference>
<dbReference type="GO" id="GO:0003700">
    <property type="term" value="F:DNA-binding transcription factor activity"/>
    <property type="evidence" value="ECO:0007669"/>
    <property type="project" value="InterPro"/>
</dbReference>
<dbReference type="AlphaFoldDB" id="A0A9X4KRW5"/>
<dbReference type="PANTHER" id="PTHR43280">
    <property type="entry name" value="ARAC-FAMILY TRANSCRIPTIONAL REGULATOR"/>
    <property type="match status" value="1"/>
</dbReference>
<dbReference type="Pfam" id="PF12833">
    <property type="entry name" value="HTH_18"/>
    <property type="match status" value="1"/>
</dbReference>
<evidence type="ECO:0000256" key="2">
    <source>
        <dbReference type="ARBA" id="ARBA00023125"/>
    </source>
</evidence>